<dbReference type="EMBL" id="CAJVOS010000008">
    <property type="protein sequence ID" value="CAG7956541.1"/>
    <property type="molecule type" value="Genomic_DNA"/>
</dbReference>
<comment type="catalytic activity">
    <reaction evidence="8">
        <text>L-seryl-[protein] + ATP = O-phospho-L-seryl-[protein] + ADP + H(+)</text>
        <dbReference type="Rhea" id="RHEA:17989"/>
        <dbReference type="Rhea" id="RHEA-COMP:9863"/>
        <dbReference type="Rhea" id="RHEA-COMP:11604"/>
        <dbReference type="ChEBI" id="CHEBI:15378"/>
        <dbReference type="ChEBI" id="CHEBI:29999"/>
        <dbReference type="ChEBI" id="CHEBI:30616"/>
        <dbReference type="ChEBI" id="CHEBI:83421"/>
        <dbReference type="ChEBI" id="CHEBI:456216"/>
        <dbReference type="EC" id="2.7.11.1"/>
    </reaction>
</comment>
<keyword evidence="11" id="KW-1185">Reference proteome</keyword>
<dbReference type="GO" id="GO:0004674">
    <property type="term" value="F:protein serine/threonine kinase activity"/>
    <property type="evidence" value="ECO:0007669"/>
    <property type="project" value="UniProtKB-KW"/>
</dbReference>
<dbReference type="Gene3D" id="1.10.510.10">
    <property type="entry name" value="Transferase(Phosphotransferase) domain 1"/>
    <property type="match status" value="1"/>
</dbReference>
<dbReference type="GO" id="GO:0005737">
    <property type="term" value="C:cytoplasm"/>
    <property type="evidence" value="ECO:0007669"/>
    <property type="project" value="TreeGrafter"/>
</dbReference>
<sequence length="439" mass="50733">MIFLWDWVKKVFQNWIKRLFQRGPWPVISFPKSGFETIEQSQPIEEEALNGSPLESYYPVDIGDVYASRWQVVGKLGYGCLSTVWLARDLIGRTFVSMKFYTNDKYSGHEWDIIMELMQPSIHPGSLRVRNALARFDLTGPAGHHICIVQPPLWNSLNDVCETLIDGNVISVTVMKSITLQLLFALDYLHSERQLVHTDIKPDNIMQKVYDDSIFENFVEAELQNPSARKTVGGKVIYTSRRFETPKYFDATILCDFGTTLKGDVPRNHDIQPPIYRSPEATLHVNWSYPTDIWNLGVMIWHLFECQTLFTGRTGETDEYSARGHLGEIIGLLGPPPNDLLQQGDRSSEFFDKDGQCAIAQETRHFRESLTEFVGNWTVDDVEIKERTFEDLERRLSGEDKEQFLSFIKSMITWRQEDRKTARELISDPWVQEILESYA</sequence>
<proteinExistence type="predicted"/>
<dbReference type="PANTHER" id="PTHR47634:SF9">
    <property type="entry name" value="PROTEIN KINASE DOMAIN-CONTAINING PROTEIN-RELATED"/>
    <property type="match status" value="1"/>
</dbReference>
<dbReference type="Proteomes" id="UP001153618">
    <property type="component" value="Unassembled WGS sequence"/>
</dbReference>
<dbReference type="InterPro" id="IPR000719">
    <property type="entry name" value="Prot_kinase_dom"/>
</dbReference>
<protein>
    <recommendedName>
        <fullName evidence="1">non-specific serine/threonine protein kinase</fullName>
        <ecNumber evidence="1">2.7.11.1</ecNumber>
    </recommendedName>
</protein>
<dbReference type="PANTHER" id="PTHR47634">
    <property type="entry name" value="PROTEIN KINASE DOMAIN-CONTAINING PROTEIN-RELATED"/>
    <property type="match status" value="1"/>
</dbReference>
<dbReference type="GO" id="GO:0050684">
    <property type="term" value="P:regulation of mRNA processing"/>
    <property type="evidence" value="ECO:0007669"/>
    <property type="project" value="TreeGrafter"/>
</dbReference>
<dbReference type="InterPro" id="IPR011009">
    <property type="entry name" value="Kinase-like_dom_sf"/>
</dbReference>
<dbReference type="GO" id="GO:0005524">
    <property type="term" value="F:ATP binding"/>
    <property type="evidence" value="ECO:0007669"/>
    <property type="project" value="UniProtKB-KW"/>
</dbReference>
<evidence type="ECO:0000256" key="8">
    <source>
        <dbReference type="ARBA" id="ARBA00048679"/>
    </source>
</evidence>
<dbReference type="GO" id="GO:0005634">
    <property type="term" value="C:nucleus"/>
    <property type="evidence" value="ECO:0007669"/>
    <property type="project" value="TreeGrafter"/>
</dbReference>
<comment type="caution">
    <text evidence="10">The sequence shown here is derived from an EMBL/GenBank/DDBJ whole genome shotgun (WGS) entry which is preliminary data.</text>
</comment>
<evidence type="ECO:0000256" key="1">
    <source>
        <dbReference type="ARBA" id="ARBA00012513"/>
    </source>
</evidence>
<accession>A0A9W4HBF4</accession>
<keyword evidence="2" id="KW-0723">Serine/threonine-protein kinase</keyword>
<evidence type="ECO:0000256" key="7">
    <source>
        <dbReference type="ARBA" id="ARBA00047899"/>
    </source>
</evidence>
<dbReference type="OrthoDB" id="5979581at2759"/>
<dbReference type="Gene3D" id="3.30.200.20">
    <property type="entry name" value="Phosphorylase Kinase, domain 1"/>
    <property type="match status" value="1"/>
</dbReference>
<evidence type="ECO:0000256" key="5">
    <source>
        <dbReference type="ARBA" id="ARBA00022777"/>
    </source>
</evidence>
<keyword evidence="3" id="KW-0808">Transferase</keyword>
<gene>
    <name evidence="10" type="ORF">POLS_LOCUS619</name>
</gene>
<keyword evidence="5" id="KW-0418">Kinase</keyword>
<dbReference type="SUPFAM" id="SSF56112">
    <property type="entry name" value="Protein kinase-like (PK-like)"/>
    <property type="match status" value="1"/>
</dbReference>
<dbReference type="PROSITE" id="PS50011">
    <property type="entry name" value="PROTEIN_KINASE_DOM"/>
    <property type="match status" value="1"/>
</dbReference>
<reference evidence="10" key="1">
    <citation type="submission" date="2021-07" db="EMBL/GenBank/DDBJ databases">
        <authorList>
            <person name="Branca A.L. A."/>
        </authorList>
    </citation>
    <scope>NUCLEOTIDE SEQUENCE</scope>
</reference>
<evidence type="ECO:0000256" key="2">
    <source>
        <dbReference type="ARBA" id="ARBA00022527"/>
    </source>
</evidence>
<organism evidence="10 11">
    <name type="scientific">Penicillium olsonii</name>
    <dbReference type="NCBI Taxonomy" id="99116"/>
    <lineage>
        <taxon>Eukaryota</taxon>
        <taxon>Fungi</taxon>
        <taxon>Dikarya</taxon>
        <taxon>Ascomycota</taxon>
        <taxon>Pezizomycotina</taxon>
        <taxon>Eurotiomycetes</taxon>
        <taxon>Eurotiomycetidae</taxon>
        <taxon>Eurotiales</taxon>
        <taxon>Aspergillaceae</taxon>
        <taxon>Penicillium</taxon>
    </lineage>
</organism>
<dbReference type="InterPro" id="IPR051334">
    <property type="entry name" value="SRPK"/>
</dbReference>
<dbReference type="Pfam" id="PF00069">
    <property type="entry name" value="Pkinase"/>
    <property type="match status" value="1"/>
</dbReference>
<name>A0A9W4HBF4_PENOL</name>
<dbReference type="EC" id="2.7.11.1" evidence="1"/>
<evidence type="ECO:0000313" key="11">
    <source>
        <dbReference type="Proteomes" id="UP001153618"/>
    </source>
</evidence>
<comment type="catalytic activity">
    <reaction evidence="7">
        <text>L-threonyl-[protein] + ATP = O-phospho-L-threonyl-[protein] + ADP + H(+)</text>
        <dbReference type="Rhea" id="RHEA:46608"/>
        <dbReference type="Rhea" id="RHEA-COMP:11060"/>
        <dbReference type="Rhea" id="RHEA-COMP:11605"/>
        <dbReference type="ChEBI" id="CHEBI:15378"/>
        <dbReference type="ChEBI" id="CHEBI:30013"/>
        <dbReference type="ChEBI" id="CHEBI:30616"/>
        <dbReference type="ChEBI" id="CHEBI:61977"/>
        <dbReference type="ChEBI" id="CHEBI:456216"/>
        <dbReference type="EC" id="2.7.11.1"/>
    </reaction>
</comment>
<keyword evidence="6" id="KW-0067">ATP-binding</keyword>
<evidence type="ECO:0000259" key="9">
    <source>
        <dbReference type="PROSITE" id="PS50011"/>
    </source>
</evidence>
<evidence type="ECO:0000256" key="6">
    <source>
        <dbReference type="ARBA" id="ARBA00022840"/>
    </source>
</evidence>
<dbReference type="SMART" id="SM00220">
    <property type="entry name" value="S_TKc"/>
    <property type="match status" value="1"/>
</dbReference>
<dbReference type="GO" id="GO:0000245">
    <property type="term" value="P:spliceosomal complex assembly"/>
    <property type="evidence" value="ECO:0007669"/>
    <property type="project" value="TreeGrafter"/>
</dbReference>
<evidence type="ECO:0000313" key="10">
    <source>
        <dbReference type="EMBL" id="CAG7956541.1"/>
    </source>
</evidence>
<dbReference type="AlphaFoldDB" id="A0A9W4HBF4"/>
<evidence type="ECO:0000256" key="3">
    <source>
        <dbReference type="ARBA" id="ARBA00022679"/>
    </source>
</evidence>
<keyword evidence="4" id="KW-0547">Nucleotide-binding</keyword>
<evidence type="ECO:0000256" key="4">
    <source>
        <dbReference type="ARBA" id="ARBA00022741"/>
    </source>
</evidence>
<feature type="domain" description="Protein kinase" evidence="9">
    <location>
        <begin position="70"/>
        <end position="431"/>
    </location>
</feature>